<dbReference type="InterPro" id="IPR007138">
    <property type="entry name" value="ABM_dom"/>
</dbReference>
<feature type="region of interest" description="Disordered" evidence="1">
    <location>
        <begin position="1"/>
        <end position="22"/>
    </location>
</feature>
<dbReference type="PANTHER" id="PTHR40057">
    <property type="entry name" value="SLR1162 PROTEIN"/>
    <property type="match status" value="1"/>
</dbReference>
<evidence type="ECO:0000256" key="1">
    <source>
        <dbReference type="SAM" id="MobiDB-lite"/>
    </source>
</evidence>
<evidence type="ECO:0000259" key="3">
    <source>
        <dbReference type="Pfam" id="PF03992"/>
    </source>
</evidence>
<dbReference type="InterPro" id="IPR011008">
    <property type="entry name" value="Dimeric_a/b-barrel"/>
</dbReference>
<dbReference type="Pfam" id="PF03992">
    <property type="entry name" value="ABM"/>
    <property type="match status" value="1"/>
</dbReference>
<protein>
    <submittedName>
        <fullName evidence="4">Antibiotic biosynthesis monooxygenase</fullName>
    </submittedName>
</protein>
<dbReference type="SUPFAM" id="SSF54909">
    <property type="entry name" value="Dimeric alpha+beta barrel"/>
    <property type="match status" value="1"/>
</dbReference>
<dbReference type="InterPro" id="IPR038762">
    <property type="entry name" value="ABM_predict"/>
</dbReference>
<keyword evidence="2" id="KW-0472">Membrane</keyword>
<organism evidence="4 5">
    <name type="scientific">Sinisalibacter aestuarii</name>
    <dbReference type="NCBI Taxonomy" id="2949426"/>
    <lineage>
        <taxon>Bacteria</taxon>
        <taxon>Pseudomonadati</taxon>
        <taxon>Pseudomonadota</taxon>
        <taxon>Alphaproteobacteria</taxon>
        <taxon>Rhodobacterales</taxon>
        <taxon>Roseobacteraceae</taxon>
        <taxon>Sinisalibacter</taxon>
    </lineage>
</organism>
<keyword evidence="4" id="KW-0560">Oxidoreductase</keyword>
<evidence type="ECO:0000313" key="4">
    <source>
        <dbReference type="EMBL" id="GKY90152.1"/>
    </source>
</evidence>
<dbReference type="EMBL" id="BROH01000019">
    <property type="protein sequence ID" value="GKY90152.1"/>
    <property type="molecule type" value="Genomic_DNA"/>
</dbReference>
<feature type="transmembrane region" description="Helical" evidence="2">
    <location>
        <begin position="157"/>
        <end position="177"/>
    </location>
</feature>
<accession>A0ABQ5LYU9</accession>
<feature type="domain" description="ABM" evidence="3">
    <location>
        <begin position="15"/>
        <end position="91"/>
    </location>
</feature>
<reference evidence="4" key="1">
    <citation type="journal article" date="2023" name="Int. J. Syst. Evol. Microbiol.">
        <title>Sinisalibacter aestuarii sp. nov., isolated from estuarine sediment of the Arakawa River.</title>
        <authorList>
            <person name="Arafat S.T."/>
            <person name="Hirano S."/>
            <person name="Sato A."/>
            <person name="Takeuchi K."/>
            <person name="Yasuda T."/>
            <person name="Terahara T."/>
            <person name="Hamada M."/>
            <person name="Kobayashi T."/>
        </authorList>
    </citation>
    <scope>NUCLEOTIDE SEQUENCE</scope>
    <source>
        <strain evidence="4">B-399</strain>
    </source>
</reference>
<dbReference type="Proteomes" id="UP001144205">
    <property type="component" value="Unassembled WGS sequence"/>
</dbReference>
<dbReference type="Gene3D" id="3.30.70.100">
    <property type="match status" value="1"/>
</dbReference>
<gene>
    <name evidence="4" type="ORF">STA1M1_40210</name>
</gene>
<name>A0ABQ5LYU9_9RHOB</name>
<keyword evidence="2" id="KW-0812">Transmembrane</keyword>
<dbReference type="GO" id="GO:0004497">
    <property type="term" value="F:monooxygenase activity"/>
    <property type="evidence" value="ECO:0007669"/>
    <property type="project" value="UniProtKB-KW"/>
</dbReference>
<keyword evidence="2" id="KW-1133">Transmembrane helix</keyword>
<dbReference type="PANTHER" id="PTHR40057:SF1">
    <property type="entry name" value="SLR1162 PROTEIN"/>
    <property type="match status" value="1"/>
</dbReference>
<keyword evidence="5" id="KW-1185">Reference proteome</keyword>
<sequence length="192" mass="21204">MSEPAHTTPAAEGGPVTVSVSRRVNPGREDDYEAWVHGIAAAASEFPGHQGINVLRPSAQTGGRYVLIYRFDSDAHAAAWEASDQRAHWIEKLEGITGDEDERKRVTGLEVWFDLPDVPAAAHAPRYKMALVLIMVVFGLVFPLQVYLGPAMAGFPAWLRSLVIVIIQVLLMTYLVMPRVTALLKPWLFSSR</sequence>
<comment type="caution">
    <text evidence="4">The sequence shown here is derived from an EMBL/GenBank/DDBJ whole genome shotgun (WGS) entry which is preliminary data.</text>
</comment>
<dbReference type="RefSeq" id="WP_281844047.1">
    <property type="nucleotide sequence ID" value="NZ_BROH01000019.1"/>
</dbReference>
<keyword evidence="4" id="KW-0503">Monooxygenase</keyword>
<feature type="transmembrane region" description="Helical" evidence="2">
    <location>
        <begin position="130"/>
        <end position="151"/>
    </location>
</feature>
<evidence type="ECO:0000256" key="2">
    <source>
        <dbReference type="SAM" id="Phobius"/>
    </source>
</evidence>
<proteinExistence type="predicted"/>
<evidence type="ECO:0000313" key="5">
    <source>
        <dbReference type="Proteomes" id="UP001144205"/>
    </source>
</evidence>